<proteinExistence type="predicted"/>
<keyword evidence="2" id="KW-1185">Reference proteome</keyword>
<accession>A0ABT3LUK5</accession>
<sequence>MNSKITIPILIVIVLLPFSIFGESKLFMMYGIKLGQKRNLVSDLYGKPFKSHTFEDGYSYDAYKLEEHILVVESENKRPDLVWAIQIQGNKNPKYFGLNVINLGDPIEKVVSTFGKPDEIRKAFDEETKEELTSIQYYSYDQSRNFSIEVQNQKVSSIKLTFKGSANVNETLDINETFRILKEKNIYQVAQLLDQNFILKEKDKKEFKMSGNPIQTLNSKNEISNRFFFLQNSLINLNPNEILENLDLRNNEQYIFGKYLKFKSGEEMFHLFFLKTYEGWTLKEVNIETTPKSSE</sequence>
<evidence type="ECO:0000313" key="1">
    <source>
        <dbReference type="EMBL" id="MCW7461409.1"/>
    </source>
</evidence>
<protein>
    <recommendedName>
        <fullName evidence="3">DUF4340 domain-containing protein</fullName>
    </recommendedName>
</protein>
<comment type="caution">
    <text evidence="1">The sequence shown here is derived from an EMBL/GenBank/DDBJ whole genome shotgun (WGS) entry which is preliminary data.</text>
</comment>
<gene>
    <name evidence="1" type="ORF">ND812_04830</name>
</gene>
<dbReference type="RefSeq" id="WP_265374509.1">
    <property type="nucleotide sequence ID" value="NZ_JAMQPV010000001.1"/>
</dbReference>
<organism evidence="1 2">
    <name type="scientific">Leptospira limi</name>
    <dbReference type="NCBI Taxonomy" id="2950023"/>
    <lineage>
        <taxon>Bacteria</taxon>
        <taxon>Pseudomonadati</taxon>
        <taxon>Spirochaetota</taxon>
        <taxon>Spirochaetia</taxon>
        <taxon>Leptospirales</taxon>
        <taxon>Leptospiraceae</taxon>
        <taxon>Leptospira</taxon>
    </lineage>
</organism>
<dbReference type="Proteomes" id="UP001209737">
    <property type="component" value="Unassembled WGS sequence"/>
</dbReference>
<reference evidence="1 2" key="1">
    <citation type="submission" date="2022-06" db="EMBL/GenBank/DDBJ databases">
        <title>Leptospira isolates from biofilms formed at urban environments.</title>
        <authorList>
            <person name="Ribeiro P.S."/>
            <person name="Sousa T."/>
            <person name="Carvalho N."/>
            <person name="Aburjaile F."/>
            <person name="Neves F."/>
            <person name="Oliveira D."/>
            <person name="Blanco L."/>
            <person name="Lima J."/>
            <person name="Costa F."/>
            <person name="Brenig B."/>
            <person name="Soares S."/>
            <person name="Ramos R."/>
            <person name="Goes-Neto A."/>
            <person name="Matiuzzi M."/>
            <person name="Azevedo V."/>
            <person name="Ristow P."/>
        </authorList>
    </citation>
    <scope>NUCLEOTIDE SEQUENCE [LARGE SCALE GENOMIC DNA]</scope>
    <source>
        <strain evidence="1 2">VSF25</strain>
    </source>
</reference>
<name>A0ABT3LUK5_9LEPT</name>
<dbReference type="EMBL" id="JAMQPV010000001">
    <property type="protein sequence ID" value="MCW7461409.1"/>
    <property type="molecule type" value="Genomic_DNA"/>
</dbReference>
<evidence type="ECO:0008006" key="3">
    <source>
        <dbReference type="Google" id="ProtNLM"/>
    </source>
</evidence>
<evidence type="ECO:0000313" key="2">
    <source>
        <dbReference type="Proteomes" id="UP001209737"/>
    </source>
</evidence>